<evidence type="ECO:0000313" key="5">
    <source>
        <dbReference type="EMBL" id="TEB09731.1"/>
    </source>
</evidence>
<keyword evidence="6" id="KW-1185">Reference proteome</keyword>
<protein>
    <submittedName>
        <fullName evidence="5">Toluene efflux pump periplasmic linker protein TtgD</fullName>
    </submittedName>
</protein>
<reference evidence="5 6" key="1">
    <citation type="journal article" date="2018" name="Environ. Microbiol.">
        <title>Novel energy conservation strategies and behaviour of Pelotomaculum schinkii driving syntrophic propionate catabolism.</title>
        <authorList>
            <person name="Hidalgo-Ahumada C.A.P."/>
            <person name="Nobu M.K."/>
            <person name="Narihiro T."/>
            <person name="Tamaki H."/>
            <person name="Liu W.T."/>
            <person name="Kamagata Y."/>
            <person name="Stams A.J.M."/>
            <person name="Imachi H."/>
            <person name="Sousa D.Z."/>
        </authorList>
    </citation>
    <scope>NUCLEOTIDE SEQUENCE [LARGE SCALE GENOMIC DNA]</scope>
    <source>
        <strain evidence="5 6">MGP</strain>
    </source>
</reference>
<proteinExistence type="inferred from homology"/>
<dbReference type="InterPro" id="IPR006143">
    <property type="entry name" value="RND_pump_MFP"/>
</dbReference>
<evidence type="ECO:0000256" key="1">
    <source>
        <dbReference type="ARBA" id="ARBA00009477"/>
    </source>
</evidence>
<evidence type="ECO:0000313" key="6">
    <source>
        <dbReference type="Proteomes" id="UP000297597"/>
    </source>
</evidence>
<dbReference type="Gene3D" id="2.40.30.170">
    <property type="match status" value="1"/>
</dbReference>
<dbReference type="EMBL" id="QFFZ01000039">
    <property type="protein sequence ID" value="TEB09731.1"/>
    <property type="molecule type" value="Genomic_DNA"/>
</dbReference>
<dbReference type="FunFam" id="2.40.30.170:FF:000010">
    <property type="entry name" value="Efflux RND transporter periplasmic adaptor subunit"/>
    <property type="match status" value="1"/>
</dbReference>
<accession>A0A4Y7RLP4</accession>
<feature type="domain" description="CusB-like beta-barrel" evidence="2">
    <location>
        <begin position="251"/>
        <end position="326"/>
    </location>
</feature>
<dbReference type="SUPFAM" id="SSF111369">
    <property type="entry name" value="HlyD-like secretion proteins"/>
    <property type="match status" value="3"/>
</dbReference>
<dbReference type="Proteomes" id="UP000297597">
    <property type="component" value="Unassembled WGS sequence"/>
</dbReference>
<dbReference type="Pfam" id="PF25954">
    <property type="entry name" value="Beta-barrel_RND_2"/>
    <property type="match status" value="1"/>
</dbReference>
<dbReference type="NCBIfam" id="TIGR01730">
    <property type="entry name" value="RND_mfp"/>
    <property type="match status" value="1"/>
</dbReference>
<name>A0A4Y7RLP4_9FIRM</name>
<evidence type="ECO:0000259" key="2">
    <source>
        <dbReference type="Pfam" id="PF25954"/>
    </source>
</evidence>
<comment type="similarity">
    <text evidence="1">Belongs to the membrane fusion protein (MFP) (TC 8.A.1) family.</text>
</comment>
<dbReference type="PROSITE" id="PS51257">
    <property type="entry name" value="PROKAR_LIPOPROTEIN"/>
    <property type="match status" value="1"/>
</dbReference>
<dbReference type="Gene3D" id="1.10.287.470">
    <property type="entry name" value="Helix hairpin bin"/>
    <property type="match status" value="1"/>
</dbReference>
<evidence type="ECO:0000259" key="4">
    <source>
        <dbReference type="Pfam" id="PF25989"/>
    </source>
</evidence>
<comment type="caution">
    <text evidence="5">The sequence shown here is derived from an EMBL/GenBank/DDBJ whole genome shotgun (WGS) entry which is preliminary data.</text>
</comment>
<sequence>MRKCLIPVAAIILLISIFLTAGCGYKARKAKEGEIVISAATAQSGKLSGGTVVSGKLEALRSANLLPKTSGKVGSIPVDIGSEAAEGDLLLSLDAPDLAALVDLYAAQLDKARNSDLPAQKNQAEYNLANAEATFRTAEADFQRNKQLIESNTISRQQFEQSEKAYLQAKASYGSAQNALDILVGATIPETIRQYEAQLNKAQADYANTMVRAPFSGVVTARNVNPGEYININVMTSSNQAAITLVNLDTVLVQASVGEDQVNKISVGQEIKVKVGSVQNEPFTGTVTNIALAANPASKAYPVKIQIQNPRHILKPGMFAEVFLHTNDEEGIIIPREALLKDGDKDYVYVIENGRAARREVIAGHSDGKSVIIRSGLKDGEAVATSGTDTLVDGMNVSVQN</sequence>
<dbReference type="Gene3D" id="2.40.420.20">
    <property type="match status" value="1"/>
</dbReference>
<dbReference type="AlphaFoldDB" id="A0A4Y7RLP4"/>
<organism evidence="5 6">
    <name type="scientific">Pelotomaculum propionicicum</name>
    <dbReference type="NCBI Taxonomy" id="258475"/>
    <lineage>
        <taxon>Bacteria</taxon>
        <taxon>Bacillati</taxon>
        <taxon>Bacillota</taxon>
        <taxon>Clostridia</taxon>
        <taxon>Eubacteriales</taxon>
        <taxon>Desulfotomaculaceae</taxon>
        <taxon>Pelotomaculum</taxon>
    </lineage>
</organism>
<dbReference type="InterPro" id="IPR058792">
    <property type="entry name" value="Beta-barrel_RND_2"/>
</dbReference>
<feature type="domain" description="YknX-like C-terminal permuted SH3-like" evidence="4">
    <location>
        <begin position="333"/>
        <end position="399"/>
    </location>
</feature>
<feature type="domain" description="CzcB-like barrel-sandwich hybrid" evidence="3">
    <location>
        <begin position="62"/>
        <end position="231"/>
    </location>
</feature>
<dbReference type="Pfam" id="PF25989">
    <property type="entry name" value="YknX_C"/>
    <property type="match status" value="1"/>
</dbReference>
<dbReference type="Pfam" id="PF25973">
    <property type="entry name" value="BSH_CzcB"/>
    <property type="match status" value="1"/>
</dbReference>
<dbReference type="Gene3D" id="2.40.50.100">
    <property type="match status" value="1"/>
</dbReference>
<dbReference type="InterPro" id="IPR058637">
    <property type="entry name" value="YknX-like_C"/>
</dbReference>
<dbReference type="InterPro" id="IPR058647">
    <property type="entry name" value="BSH_CzcB-like"/>
</dbReference>
<evidence type="ECO:0000259" key="3">
    <source>
        <dbReference type="Pfam" id="PF25973"/>
    </source>
</evidence>
<dbReference type="RefSeq" id="WP_192902943.1">
    <property type="nucleotide sequence ID" value="NZ_QFFZ01000039.1"/>
</dbReference>
<dbReference type="PANTHER" id="PTHR30469">
    <property type="entry name" value="MULTIDRUG RESISTANCE PROTEIN MDTA"/>
    <property type="match status" value="1"/>
</dbReference>
<dbReference type="GO" id="GO:0015562">
    <property type="term" value="F:efflux transmembrane transporter activity"/>
    <property type="evidence" value="ECO:0007669"/>
    <property type="project" value="TreeGrafter"/>
</dbReference>
<gene>
    <name evidence="5" type="primary">ttgD</name>
    <name evidence="5" type="ORF">Pmgp_02908</name>
</gene>
<dbReference type="GO" id="GO:1990281">
    <property type="term" value="C:efflux pump complex"/>
    <property type="evidence" value="ECO:0007669"/>
    <property type="project" value="TreeGrafter"/>
</dbReference>